<dbReference type="SMART" id="SM00341">
    <property type="entry name" value="HRDC"/>
    <property type="match status" value="1"/>
</dbReference>
<dbReference type="SMART" id="SM00490">
    <property type="entry name" value="HELICc"/>
    <property type="match status" value="1"/>
</dbReference>
<evidence type="ECO:0000256" key="2">
    <source>
        <dbReference type="ARBA" id="ARBA00001947"/>
    </source>
</evidence>
<dbReference type="GO" id="GO:0009378">
    <property type="term" value="F:four-way junction helicase activity"/>
    <property type="evidence" value="ECO:0007669"/>
    <property type="project" value="TreeGrafter"/>
</dbReference>
<evidence type="ECO:0000256" key="11">
    <source>
        <dbReference type="ARBA" id="ARBA00023125"/>
    </source>
</evidence>
<evidence type="ECO:0000256" key="6">
    <source>
        <dbReference type="ARBA" id="ARBA00022763"/>
    </source>
</evidence>
<keyword evidence="13" id="KW-0234">DNA repair</keyword>
<dbReference type="PROSITE" id="PS51192">
    <property type="entry name" value="HELICASE_ATP_BIND_1"/>
    <property type="match status" value="1"/>
</dbReference>
<evidence type="ECO:0000259" key="17">
    <source>
        <dbReference type="PROSITE" id="PS50967"/>
    </source>
</evidence>
<dbReference type="RefSeq" id="WP_272163047.1">
    <property type="nucleotide sequence ID" value="NZ_CP116507.1"/>
</dbReference>
<dbReference type="InterPro" id="IPR032284">
    <property type="entry name" value="RecQ_Zn-bd"/>
</dbReference>
<evidence type="ECO:0000256" key="16">
    <source>
        <dbReference type="NCBIfam" id="TIGR01389"/>
    </source>
</evidence>
<evidence type="ECO:0000313" key="20">
    <source>
        <dbReference type="EMBL" id="WCG21947.1"/>
    </source>
</evidence>
<dbReference type="InterPro" id="IPR001650">
    <property type="entry name" value="Helicase_C-like"/>
</dbReference>
<feature type="domain" description="HRDC" evidence="17">
    <location>
        <begin position="529"/>
        <end position="605"/>
    </location>
</feature>
<comment type="catalytic activity">
    <reaction evidence="15">
        <text>Couples ATP hydrolysis with the unwinding of duplex DNA by translocating in the 3'-5' direction.</text>
        <dbReference type="EC" id="5.6.2.4"/>
    </reaction>
</comment>
<dbReference type="GO" id="GO:0030894">
    <property type="term" value="C:replisome"/>
    <property type="evidence" value="ECO:0007669"/>
    <property type="project" value="TreeGrafter"/>
</dbReference>
<dbReference type="SMART" id="SM00487">
    <property type="entry name" value="DEXDc"/>
    <property type="match status" value="1"/>
</dbReference>
<dbReference type="FunFam" id="3.40.50.300:FF:000296">
    <property type="entry name" value="ATP-dependent DNA helicase RecQ"/>
    <property type="match status" value="1"/>
</dbReference>
<sequence>MSPHDILRHYYGYDTFREGQLAIIDAILAKQDVMSIMPTGAGKSICYQIPALIMPNLTLVISPLISLMKDQVMALQQNGLPAGYLNSSQTYQEQYAVLRACQERQIKLLYVAPEQLLTERFLAFSSTVQIDMVSIDEAHCVSQWGQDFRPHYLDIMEFVTTLPKRPVMSAFTATATPLVKEDIIKILALENPFQVTTGFDRPNLSFAVKKGKHKKDSLLQFIAEHSQQSGIIYCQTRQLVEEIKDLLIEHDYEATYYHAGLSHEERNRNQEAFVRDVAQIMVATNAFGMGIDKADVRFVVHYNMPKNMENYYQEAGRAGRDGEAADCLLLYSGKDVVTNQFFIQKQAENSLLPTEEAEWFKNLEQKRLKKMSYYCFTQNCLRQYMLHYFGEKAPYYCGNCSNCLNQSEKIDVSTSIKKVLSCVKRLRENYGITMVVDVLRGSTKQRLKQLRLDHLSTYGIMSDTSEKQLRHLIDFMLAEGYLAQSNDDYPVLTLGERASEGLFGKEPIQMIAFKETKPVIKKEHASEQDVPNPALYARLQMLRRELADEQRVPAYVIFNDVTLKEMCQSLPETDSDLLKITGIGEVKLAKYGSQFLETIQTYLDS</sequence>
<keyword evidence="12" id="KW-0233">DNA recombination</keyword>
<dbReference type="SUPFAM" id="SSF46785">
    <property type="entry name" value="Winged helix' DNA-binding domain"/>
    <property type="match status" value="1"/>
</dbReference>
<organism evidence="20 21">
    <name type="scientific">Vagococcus lutrae</name>
    <dbReference type="NCBI Taxonomy" id="81947"/>
    <lineage>
        <taxon>Bacteria</taxon>
        <taxon>Bacillati</taxon>
        <taxon>Bacillota</taxon>
        <taxon>Bacilli</taxon>
        <taxon>Lactobacillales</taxon>
        <taxon>Enterococcaceae</taxon>
        <taxon>Vagococcus</taxon>
    </lineage>
</organism>
<keyword evidence="6" id="KW-0227">DNA damage</keyword>
<dbReference type="GO" id="GO:0016787">
    <property type="term" value="F:hydrolase activity"/>
    <property type="evidence" value="ECO:0007669"/>
    <property type="project" value="UniProtKB-KW"/>
</dbReference>
<comment type="cofactor">
    <cofactor evidence="2">
        <name>Zn(2+)</name>
        <dbReference type="ChEBI" id="CHEBI:29105"/>
    </cofactor>
</comment>
<feature type="domain" description="Helicase C-terminal" evidence="19">
    <location>
        <begin position="217"/>
        <end position="364"/>
    </location>
</feature>
<keyword evidence="7 20" id="KW-0378">Hydrolase</keyword>
<evidence type="ECO:0000256" key="4">
    <source>
        <dbReference type="ARBA" id="ARBA00022723"/>
    </source>
</evidence>
<feature type="domain" description="Helicase ATP-binding" evidence="18">
    <location>
        <begin position="24"/>
        <end position="193"/>
    </location>
</feature>
<dbReference type="GO" id="GO:0006260">
    <property type="term" value="P:DNA replication"/>
    <property type="evidence" value="ECO:0007669"/>
    <property type="project" value="InterPro"/>
</dbReference>
<dbReference type="InterPro" id="IPR010997">
    <property type="entry name" value="HRDC-like_sf"/>
</dbReference>
<dbReference type="PANTHER" id="PTHR13710">
    <property type="entry name" value="DNA HELICASE RECQ FAMILY MEMBER"/>
    <property type="match status" value="1"/>
</dbReference>
<dbReference type="AlphaFoldDB" id="A0AAE9XD37"/>
<dbReference type="GO" id="GO:0005524">
    <property type="term" value="F:ATP binding"/>
    <property type="evidence" value="ECO:0007669"/>
    <property type="project" value="UniProtKB-KW"/>
</dbReference>
<dbReference type="FunFam" id="1.10.150.80:FF:000002">
    <property type="entry name" value="ATP-dependent DNA helicase RecQ"/>
    <property type="match status" value="1"/>
</dbReference>
<dbReference type="InterPro" id="IPR027417">
    <property type="entry name" value="P-loop_NTPase"/>
</dbReference>
<dbReference type="GO" id="GO:0009432">
    <property type="term" value="P:SOS response"/>
    <property type="evidence" value="ECO:0007669"/>
    <property type="project" value="UniProtKB-UniRule"/>
</dbReference>
<evidence type="ECO:0000256" key="1">
    <source>
        <dbReference type="ARBA" id="ARBA00001946"/>
    </source>
</evidence>
<dbReference type="GO" id="GO:0005737">
    <property type="term" value="C:cytoplasm"/>
    <property type="evidence" value="ECO:0007669"/>
    <property type="project" value="TreeGrafter"/>
</dbReference>
<evidence type="ECO:0000256" key="7">
    <source>
        <dbReference type="ARBA" id="ARBA00022801"/>
    </source>
</evidence>
<dbReference type="Gene3D" id="3.40.50.300">
    <property type="entry name" value="P-loop containing nucleotide triphosphate hydrolases"/>
    <property type="match status" value="2"/>
</dbReference>
<keyword evidence="10" id="KW-0067">ATP-binding</keyword>
<dbReference type="PROSITE" id="PS50967">
    <property type="entry name" value="HRDC"/>
    <property type="match status" value="1"/>
</dbReference>
<dbReference type="GO" id="GO:0006310">
    <property type="term" value="P:DNA recombination"/>
    <property type="evidence" value="ECO:0007669"/>
    <property type="project" value="UniProtKB-UniRule"/>
</dbReference>
<dbReference type="InterPro" id="IPR006293">
    <property type="entry name" value="DNA_helicase_ATP-dep_RecQ_bac"/>
</dbReference>
<evidence type="ECO:0000256" key="9">
    <source>
        <dbReference type="ARBA" id="ARBA00022833"/>
    </source>
</evidence>
<comment type="similarity">
    <text evidence="3">Belongs to the helicase family. RecQ subfamily.</text>
</comment>
<dbReference type="SUPFAM" id="SSF47819">
    <property type="entry name" value="HRDC-like"/>
    <property type="match status" value="1"/>
</dbReference>
<dbReference type="GO" id="GO:0043138">
    <property type="term" value="F:3'-5' DNA helicase activity"/>
    <property type="evidence" value="ECO:0007669"/>
    <property type="project" value="UniProtKB-EC"/>
</dbReference>
<keyword evidence="4" id="KW-0479">Metal-binding</keyword>
<dbReference type="InterPro" id="IPR002121">
    <property type="entry name" value="HRDC_dom"/>
</dbReference>
<dbReference type="NCBIfam" id="TIGR01389">
    <property type="entry name" value="recQ"/>
    <property type="match status" value="1"/>
</dbReference>
<dbReference type="InterPro" id="IPR014001">
    <property type="entry name" value="Helicase_ATP-bd"/>
</dbReference>
<keyword evidence="8 20" id="KW-0347">Helicase</keyword>
<keyword evidence="14" id="KW-0413">Isomerase</keyword>
<dbReference type="CDD" id="cd17920">
    <property type="entry name" value="DEXHc_RecQ"/>
    <property type="match status" value="1"/>
</dbReference>
<dbReference type="CDD" id="cd18794">
    <property type="entry name" value="SF2_C_RecQ"/>
    <property type="match status" value="1"/>
</dbReference>
<dbReference type="InterPro" id="IPR036388">
    <property type="entry name" value="WH-like_DNA-bd_sf"/>
</dbReference>
<name>A0AAE9XD37_9ENTE</name>
<evidence type="ECO:0000256" key="3">
    <source>
        <dbReference type="ARBA" id="ARBA00005446"/>
    </source>
</evidence>
<protein>
    <recommendedName>
        <fullName evidence="16">DNA helicase RecQ</fullName>
        <ecNumber evidence="16">5.6.2.4</ecNumber>
    </recommendedName>
</protein>
<accession>A0AAE9XD37</accession>
<dbReference type="EMBL" id="CP116507">
    <property type="protein sequence ID" value="WCG21947.1"/>
    <property type="molecule type" value="Genomic_DNA"/>
</dbReference>
<comment type="cofactor">
    <cofactor evidence="1">
        <name>Mg(2+)</name>
        <dbReference type="ChEBI" id="CHEBI:18420"/>
    </cofactor>
</comment>
<dbReference type="InterPro" id="IPR004589">
    <property type="entry name" value="DNA_helicase_ATP-dep_RecQ"/>
</dbReference>
<dbReference type="Pfam" id="PF00570">
    <property type="entry name" value="HRDC"/>
    <property type="match status" value="1"/>
</dbReference>
<dbReference type="FunFam" id="3.40.50.300:FF:000156">
    <property type="entry name" value="ATP-dependent DNA helicase recQ"/>
    <property type="match status" value="1"/>
</dbReference>
<evidence type="ECO:0000256" key="14">
    <source>
        <dbReference type="ARBA" id="ARBA00023235"/>
    </source>
</evidence>
<dbReference type="InterPro" id="IPR018982">
    <property type="entry name" value="RQC_domain"/>
</dbReference>
<evidence type="ECO:0000259" key="19">
    <source>
        <dbReference type="PROSITE" id="PS51194"/>
    </source>
</evidence>
<dbReference type="GO" id="GO:0006281">
    <property type="term" value="P:DNA repair"/>
    <property type="evidence" value="ECO:0007669"/>
    <property type="project" value="UniProtKB-KW"/>
</dbReference>
<keyword evidence="9" id="KW-0862">Zinc</keyword>
<dbReference type="Pfam" id="PF00270">
    <property type="entry name" value="DEAD"/>
    <property type="match status" value="1"/>
</dbReference>
<dbReference type="Gene3D" id="1.10.150.80">
    <property type="entry name" value="HRDC domain"/>
    <property type="match status" value="1"/>
</dbReference>
<dbReference type="EC" id="5.6.2.4" evidence="16"/>
<keyword evidence="5" id="KW-0547">Nucleotide-binding</keyword>
<evidence type="ECO:0000256" key="15">
    <source>
        <dbReference type="ARBA" id="ARBA00034617"/>
    </source>
</evidence>
<evidence type="ECO:0000256" key="8">
    <source>
        <dbReference type="ARBA" id="ARBA00022806"/>
    </source>
</evidence>
<gene>
    <name evidence="20" type="primary">recQ</name>
    <name evidence="20" type="ORF">PML95_05955</name>
</gene>
<evidence type="ECO:0000256" key="12">
    <source>
        <dbReference type="ARBA" id="ARBA00023172"/>
    </source>
</evidence>
<proteinExistence type="inferred from homology"/>
<evidence type="ECO:0000256" key="5">
    <source>
        <dbReference type="ARBA" id="ARBA00022741"/>
    </source>
</evidence>
<reference evidence="20" key="1">
    <citation type="submission" date="2023-01" db="EMBL/GenBank/DDBJ databases">
        <title>Oxazolidinone resistance genes in florfenicol resistant enterococci from beef cattle and veal calves at slaughter.</title>
        <authorList>
            <person name="Biggel M."/>
        </authorList>
    </citation>
    <scope>NUCLEOTIDE SEQUENCE</scope>
    <source>
        <strain evidence="20">K204-1</strain>
    </source>
</reference>
<dbReference type="Pfam" id="PF00271">
    <property type="entry name" value="Helicase_C"/>
    <property type="match status" value="1"/>
</dbReference>
<evidence type="ECO:0000256" key="13">
    <source>
        <dbReference type="ARBA" id="ARBA00023204"/>
    </source>
</evidence>
<dbReference type="Pfam" id="PF16124">
    <property type="entry name" value="RecQ_Zn_bind"/>
    <property type="match status" value="1"/>
</dbReference>
<dbReference type="Pfam" id="PF09382">
    <property type="entry name" value="RQC"/>
    <property type="match status" value="1"/>
</dbReference>
<dbReference type="PROSITE" id="PS51194">
    <property type="entry name" value="HELICASE_CTER"/>
    <property type="match status" value="1"/>
</dbReference>
<dbReference type="SMART" id="SM00956">
    <property type="entry name" value="RQC"/>
    <property type="match status" value="1"/>
</dbReference>
<dbReference type="GO" id="GO:0043590">
    <property type="term" value="C:bacterial nucleoid"/>
    <property type="evidence" value="ECO:0007669"/>
    <property type="project" value="TreeGrafter"/>
</dbReference>
<evidence type="ECO:0000256" key="10">
    <source>
        <dbReference type="ARBA" id="ARBA00022840"/>
    </source>
</evidence>
<evidence type="ECO:0000313" key="21">
    <source>
        <dbReference type="Proteomes" id="UP001179600"/>
    </source>
</evidence>
<keyword evidence="11" id="KW-0238">DNA-binding</keyword>
<evidence type="ECO:0000259" key="18">
    <source>
        <dbReference type="PROSITE" id="PS51192"/>
    </source>
</evidence>
<dbReference type="InterPro" id="IPR011545">
    <property type="entry name" value="DEAD/DEAH_box_helicase_dom"/>
</dbReference>
<dbReference type="GO" id="GO:0003677">
    <property type="term" value="F:DNA binding"/>
    <property type="evidence" value="ECO:0007669"/>
    <property type="project" value="UniProtKB-KW"/>
</dbReference>
<dbReference type="NCBIfam" id="TIGR00614">
    <property type="entry name" value="recQ_fam"/>
    <property type="match status" value="1"/>
</dbReference>
<dbReference type="InterPro" id="IPR044876">
    <property type="entry name" value="HRDC_dom_sf"/>
</dbReference>
<dbReference type="InterPro" id="IPR036390">
    <property type="entry name" value="WH_DNA-bd_sf"/>
</dbReference>
<dbReference type="PANTHER" id="PTHR13710:SF105">
    <property type="entry name" value="ATP-DEPENDENT DNA HELICASE Q1"/>
    <property type="match status" value="1"/>
</dbReference>
<dbReference type="SUPFAM" id="SSF52540">
    <property type="entry name" value="P-loop containing nucleoside triphosphate hydrolases"/>
    <property type="match status" value="1"/>
</dbReference>
<dbReference type="GO" id="GO:0046872">
    <property type="term" value="F:metal ion binding"/>
    <property type="evidence" value="ECO:0007669"/>
    <property type="project" value="UniProtKB-KW"/>
</dbReference>
<dbReference type="Proteomes" id="UP001179600">
    <property type="component" value="Chromosome"/>
</dbReference>
<dbReference type="Gene3D" id="1.10.10.10">
    <property type="entry name" value="Winged helix-like DNA-binding domain superfamily/Winged helix DNA-binding domain"/>
    <property type="match status" value="1"/>
</dbReference>